<dbReference type="SMART" id="SM00355">
    <property type="entry name" value="ZnF_C2H2"/>
    <property type="match status" value="2"/>
</dbReference>
<keyword evidence="10" id="KW-1185">Reference proteome</keyword>
<dbReference type="FunFam" id="3.30.160.60:FF:001075">
    <property type="entry name" value="Zinc finger, C2H2-type/integrase, DNA-binding protein"/>
    <property type="match status" value="1"/>
</dbReference>
<dbReference type="AlphaFoldDB" id="A0A420IA84"/>
<dbReference type="PANTHER" id="PTHR14003">
    <property type="entry name" value="TRANSCRIPTIONAL REPRESSOR PROTEIN YY"/>
    <property type="match status" value="1"/>
</dbReference>
<dbReference type="SUPFAM" id="SSF57667">
    <property type="entry name" value="beta-beta-alpha zinc fingers"/>
    <property type="match status" value="1"/>
</dbReference>
<evidence type="ECO:0000256" key="6">
    <source>
        <dbReference type="PROSITE-ProRule" id="PRU00042"/>
    </source>
</evidence>
<feature type="compositionally biased region" description="Basic and acidic residues" evidence="7">
    <location>
        <begin position="236"/>
        <end position="248"/>
    </location>
</feature>
<evidence type="ECO:0000313" key="9">
    <source>
        <dbReference type="EMBL" id="RKF71395.1"/>
    </source>
</evidence>
<dbReference type="GO" id="GO:0000981">
    <property type="term" value="F:DNA-binding transcription factor activity, RNA polymerase II-specific"/>
    <property type="evidence" value="ECO:0007669"/>
    <property type="project" value="TreeGrafter"/>
</dbReference>
<proteinExistence type="predicted"/>
<protein>
    <recommendedName>
        <fullName evidence="5">C2H2 type master regulator of conidiophore development brlA</fullName>
    </recommendedName>
</protein>
<dbReference type="Gene3D" id="3.30.160.60">
    <property type="entry name" value="Classic Zinc Finger"/>
    <property type="match status" value="2"/>
</dbReference>
<gene>
    <name evidence="9" type="ORF">GcM3_103010</name>
</gene>
<sequence>MFARDSAGRSVSLLNDEPYDFSNLNSSIYNTPRFNNDLFHSQAIRSYASSPATPSLTDADSYDTSFSPITPTSSYQELSPHMNYQPMADEKKVATHLNFHDEKMSSAALSSSPVESDRSRQSSTHCLKYEVRGAYREPLVYDEDSYFKRANTNEHAPRRYPCRYRDSHHCQKTFTTSGHASRHSKIHTAEKGVSCTWAGCQKKFTRSDNMKQHLETHTKERLRATKTNTTTPNLDNETHRTETTRDRQTNMATLTVSAGVKKPSGSRRSTSRSKSADSNASTPLSQSHNSAHSSMMQYILNPTDENLNLTFSTGSTSANNHHIGPTKNTLVTGAQF</sequence>
<evidence type="ECO:0000256" key="7">
    <source>
        <dbReference type="SAM" id="MobiDB-lite"/>
    </source>
</evidence>
<evidence type="ECO:0000256" key="2">
    <source>
        <dbReference type="ARBA" id="ARBA00022737"/>
    </source>
</evidence>
<accession>A0A420IA84</accession>
<keyword evidence="4" id="KW-0862">Zinc</keyword>
<reference evidence="9 10" key="1">
    <citation type="journal article" date="2018" name="BMC Genomics">
        <title>Comparative genome analyses reveal sequence features reflecting distinct modes of host-adaptation between dicot and monocot powdery mildew.</title>
        <authorList>
            <person name="Wu Y."/>
            <person name="Ma X."/>
            <person name="Pan Z."/>
            <person name="Kale S.D."/>
            <person name="Song Y."/>
            <person name="King H."/>
            <person name="Zhang Q."/>
            <person name="Presley C."/>
            <person name="Deng X."/>
            <person name="Wei C.I."/>
            <person name="Xiao S."/>
        </authorList>
    </citation>
    <scope>NUCLEOTIDE SEQUENCE [LARGE SCALE GENOMIC DNA]</scope>
    <source>
        <strain evidence="9">UMSG3</strain>
    </source>
</reference>
<keyword evidence="3 6" id="KW-0863">Zinc-finger</keyword>
<evidence type="ECO:0000256" key="3">
    <source>
        <dbReference type="ARBA" id="ARBA00022771"/>
    </source>
</evidence>
<evidence type="ECO:0000259" key="8">
    <source>
        <dbReference type="PROSITE" id="PS50157"/>
    </source>
</evidence>
<dbReference type="STRING" id="62708.A0A420IA84"/>
<dbReference type="Proteomes" id="UP000283383">
    <property type="component" value="Unassembled WGS sequence"/>
</dbReference>
<feature type="domain" description="C2H2-type" evidence="8">
    <location>
        <begin position="193"/>
        <end position="222"/>
    </location>
</feature>
<dbReference type="GO" id="GO:0000978">
    <property type="term" value="F:RNA polymerase II cis-regulatory region sequence-specific DNA binding"/>
    <property type="evidence" value="ECO:0007669"/>
    <property type="project" value="TreeGrafter"/>
</dbReference>
<evidence type="ECO:0000256" key="1">
    <source>
        <dbReference type="ARBA" id="ARBA00022723"/>
    </source>
</evidence>
<dbReference type="PROSITE" id="PS00028">
    <property type="entry name" value="ZINC_FINGER_C2H2_1"/>
    <property type="match status" value="1"/>
</dbReference>
<feature type="compositionally biased region" description="Polar residues" evidence="7">
    <location>
        <begin position="225"/>
        <end position="235"/>
    </location>
</feature>
<organism evidence="9 10">
    <name type="scientific">Golovinomyces cichoracearum</name>
    <dbReference type="NCBI Taxonomy" id="62708"/>
    <lineage>
        <taxon>Eukaryota</taxon>
        <taxon>Fungi</taxon>
        <taxon>Dikarya</taxon>
        <taxon>Ascomycota</taxon>
        <taxon>Pezizomycotina</taxon>
        <taxon>Leotiomycetes</taxon>
        <taxon>Erysiphales</taxon>
        <taxon>Erysiphaceae</taxon>
        <taxon>Golovinomyces</taxon>
    </lineage>
</organism>
<feature type="domain" description="C2H2-type" evidence="8">
    <location>
        <begin position="160"/>
        <end position="192"/>
    </location>
</feature>
<feature type="compositionally biased region" description="Low complexity" evidence="7">
    <location>
        <begin position="261"/>
        <end position="281"/>
    </location>
</feature>
<feature type="compositionally biased region" description="Basic and acidic residues" evidence="7">
    <location>
        <begin position="211"/>
        <end position="223"/>
    </location>
</feature>
<dbReference type="PROSITE" id="PS50157">
    <property type="entry name" value="ZINC_FINGER_C2H2_2"/>
    <property type="match status" value="2"/>
</dbReference>
<dbReference type="InterPro" id="IPR013087">
    <property type="entry name" value="Znf_C2H2_type"/>
</dbReference>
<comment type="caution">
    <text evidence="9">The sequence shown here is derived from an EMBL/GenBank/DDBJ whole genome shotgun (WGS) entry which is preliminary data.</text>
</comment>
<evidence type="ECO:0000256" key="4">
    <source>
        <dbReference type="ARBA" id="ARBA00022833"/>
    </source>
</evidence>
<dbReference type="PANTHER" id="PTHR14003:SF19">
    <property type="entry name" value="YY2 TRANSCRIPTION FACTOR"/>
    <property type="match status" value="1"/>
</dbReference>
<dbReference type="GO" id="GO:0008270">
    <property type="term" value="F:zinc ion binding"/>
    <property type="evidence" value="ECO:0007669"/>
    <property type="project" value="UniProtKB-KW"/>
</dbReference>
<evidence type="ECO:0000313" key="10">
    <source>
        <dbReference type="Proteomes" id="UP000283383"/>
    </source>
</evidence>
<evidence type="ECO:0000256" key="5">
    <source>
        <dbReference type="ARBA" id="ARBA00044085"/>
    </source>
</evidence>
<dbReference type="EMBL" id="MCBQ01010320">
    <property type="protein sequence ID" value="RKF71395.1"/>
    <property type="molecule type" value="Genomic_DNA"/>
</dbReference>
<dbReference type="Pfam" id="PF00096">
    <property type="entry name" value="zf-C2H2"/>
    <property type="match status" value="1"/>
</dbReference>
<dbReference type="GO" id="GO:0005667">
    <property type="term" value="C:transcription regulator complex"/>
    <property type="evidence" value="ECO:0007669"/>
    <property type="project" value="TreeGrafter"/>
</dbReference>
<feature type="region of interest" description="Disordered" evidence="7">
    <location>
        <begin position="312"/>
        <end position="336"/>
    </location>
</feature>
<keyword evidence="2" id="KW-0677">Repeat</keyword>
<dbReference type="GO" id="GO:0000785">
    <property type="term" value="C:chromatin"/>
    <property type="evidence" value="ECO:0007669"/>
    <property type="project" value="TreeGrafter"/>
</dbReference>
<feature type="region of interest" description="Disordered" evidence="7">
    <location>
        <begin position="211"/>
        <end position="291"/>
    </location>
</feature>
<dbReference type="InterPro" id="IPR036236">
    <property type="entry name" value="Znf_C2H2_sf"/>
</dbReference>
<name>A0A420IA84_9PEZI</name>
<keyword evidence="1" id="KW-0479">Metal-binding</keyword>
<feature type="compositionally biased region" description="Polar residues" evidence="7">
    <location>
        <begin position="282"/>
        <end position="291"/>
    </location>
</feature>